<dbReference type="PANTHER" id="PTHR33164">
    <property type="entry name" value="TRANSCRIPTIONAL REGULATOR, MARR FAMILY"/>
    <property type="match status" value="1"/>
</dbReference>
<organism evidence="3 4">
    <name type="scientific">Actinomadura verrucosospora</name>
    <dbReference type="NCBI Taxonomy" id="46165"/>
    <lineage>
        <taxon>Bacteria</taxon>
        <taxon>Bacillati</taxon>
        <taxon>Actinomycetota</taxon>
        <taxon>Actinomycetes</taxon>
        <taxon>Streptosporangiales</taxon>
        <taxon>Thermomonosporaceae</taxon>
        <taxon>Actinomadura</taxon>
    </lineage>
</organism>
<dbReference type="InterPro" id="IPR039422">
    <property type="entry name" value="MarR/SlyA-like"/>
</dbReference>
<feature type="domain" description="HTH marR-type" evidence="2">
    <location>
        <begin position="1"/>
        <end position="140"/>
    </location>
</feature>
<dbReference type="GO" id="GO:0006950">
    <property type="term" value="P:response to stress"/>
    <property type="evidence" value="ECO:0007669"/>
    <property type="project" value="TreeGrafter"/>
</dbReference>
<feature type="compositionally biased region" description="Low complexity" evidence="1">
    <location>
        <begin position="148"/>
        <end position="160"/>
    </location>
</feature>
<protein>
    <submittedName>
        <fullName evidence="3">Transcriptional regulator</fullName>
    </submittedName>
</protein>
<reference evidence="3 4" key="1">
    <citation type="submission" date="2020-05" db="EMBL/GenBank/DDBJ databases">
        <title>Actinomadura verrucosospora NRRL-B18236 (PFL_A860) Genome sequencing and assembly.</title>
        <authorList>
            <person name="Samborskyy M."/>
        </authorList>
    </citation>
    <scope>NUCLEOTIDE SEQUENCE [LARGE SCALE GENOMIC DNA]</scope>
    <source>
        <strain evidence="3 4">NRRL:B18236</strain>
    </source>
</reference>
<dbReference type="InterPro" id="IPR036390">
    <property type="entry name" value="WH_DNA-bd_sf"/>
</dbReference>
<dbReference type="AlphaFoldDB" id="A0A7D3ZUJ0"/>
<dbReference type="InterPro" id="IPR036388">
    <property type="entry name" value="WH-like_DNA-bd_sf"/>
</dbReference>
<sequence>MTDQNDPMYDSPTYLMYETVRLVRRAGARMFPGQPRMPHLLVLWCVARSGPLSQRDVAERLRMDAGDLVGIVDALEEGGHVRRRRDPADRRRYALEATEDGRAFLEESLLARRRLNEVLFEPLSPDERRLFREMLLRVLAHHDDRFTDLAPGDGAPDGAPGHQGTAPRERVVTPQVEAEARRQARQEMDAGSAMRDRASS</sequence>
<dbReference type="RefSeq" id="WP_246342642.1">
    <property type="nucleotide sequence ID" value="NZ_CP053892.1"/>
</dbReference>
<evidence type="ECO:0000313" key="3">
    <source>
        <dbReference type="EMBL" id="QKG18986.1"/>
    </source>
</evidence>
<dbReference type="EMBL" id="CP053892">
    <property type="protein sequence ID" value="QKG18986.1"/>
    <property type="molecule type" value="Genomic_DNA"/>
</dbReference>
<dbReference type="PROSITE" id="PS50995">
    <property type="entry name" value="HTH_MARR_2"/>
    <property type="match status" value="1"/>
</dbReference>
<dbReference type="Proteomes" id="UP000501240">
    <property type="component" value="Chromosome"/>
</dbReference>
<dbReference type="Gene3D" id="1.10.10.10">
    <property type="entry name" value="Winged helix-like DNA-binding domain superfamily/Winged helix DNA-binding domain"/>
    <property type="match status" value="1"/>
</dbReference>
<dbReference type="Pfam" id="PF01047">
    <property type="entry name" value="MarR"/>
    <property type="match status" value="1"/>
</dbReference>
<evidence type="ECO:0000259" key="2">
    <source>
        <dbReference type="PROSITE" id="PS50995"/>
    </source>
</evidence>
<dbReference type="PRINTS" id="PR00598">
    <property type="entry name" value="HTHMARR"/>
</dbReference>
<dbReference type="PANTHER" id="PTHR33164:SF57">
    <property type="entry name" value="MARR-FAMILY TRANSCRIPTIONAL REGULATOR"/>
    <property type="match status" value="1"/>
</dbReference>
<accession>A0A7D3ZUJ0</accession>
<name>A0A7D3ZUJ0_ACTVE</name>
<evidence type="ECO:0000313" key="4">
    <source>
        <dbReference type="Proteomes" id="UP000501240"/>
    </source>
</evidence>
<dbReference type="SMART" id="SM00347">
    <property type="entry name" value="HTH_MARR"/>
    <property type="match status" value="1"/>
</dbReference>
<dbReference type="GO" id="GO:0003700">
    <property type="term" value="F:DNA-binding transcription factor activity"/>
    <property type="evidence" value="ECO:0007669"/>
    <property type="project" value="InterPro"/>
</dbReference>
<proteinExistence type="predicted"/>
<gene>
    <name evidence="3" type="ORF">ACTIVE_0622</name>
</gene>
<dbReference type="SUPFAM" id="SSF46785">
    <property type="entry name" value="Winged helix' DNA-binding domain"/>
    <property type="match status" value="1"/>
</dbReference>
<dbReference type="InterPro" id="IPR000835">
    <property type="entry name" value="HTH_MarR-typ"/>
</dbReference>
<keyword evidence="4" id="KW-1185">Reference proteome</keyword>
<feature type="region of interest" description="Disordered" evidence="1">
    <location>
        <begin position="147"/>
        <end position="200"/>
    </location>
</feature>
<evidence type="ECO:0000256" key="1">
    <source>
        <dbReference type="SAM" id="MobiDB-lite"/>
    </source>
</evidence>
<feature type="compositionally biased region" description="Basic and acidic residues" evidence="1">
    <location>
        <begin position="178"/>
        <end position="200"/>
    </location>
</feature>